<dbReference type="PANTHER" id="PTHR42743">
    <property type="entry name" value="AMINO-ACID AMINOTRANSFERASE"/>
    <property type="match status" value="1"/>
</dbReference>
<evidence type="ECO:0000256" key="3">
    <source>
        <dbReference type="ARBA" id="ARBA00022898"/>
    </source>
</evidence>
<protein>
    <submittedName>
        <fullName evidence="4">Aminotransferase, class IV</fullName>
    </submittedName>
</protein>
<dbReference type="EMBL" id="AUZX01000046">
    <property type="protein sequence ID" value="EQD81215.1"/>
    <property type="molecule type" value="Genomic_DNA"/>
</dbReference>
<dbReference type="InterPro" id="IPR050571">
    <property type="entry name" value="Class-IV_PLP-Dep_Aminotrnsfr"/>
</dbReference>
<dbReference type="GO" id="GO:0046394">
    <property type="term" value="P:carboxylic acid biosynthetic process"/>
    <property type="evidence" value="ECO:0007669"/>
    <property type="project" value="UniProtKB-ARBA"/>
</dbReference>
<evidence type="ECO:0000313" key="4">
    <source>
        <dbReference type="EMBL" id="EQD81215.1"/>
    </source>
</evidence>
<gene>
    <name evidence="4" type="ORF">B1A_00065</name>
</gene>
<keyword evidence="4" id="KW-0032">Aminotransferase</keyword>
<dbReference type="Pfam" id="PF01063">
    <property type="entry name" value="Aminotran_4"/>
    <property type="match status" value="1"/>
</dbReference>
<proteinExistence type="inferred from homology"/>
<accession>T1DHC6</accession>
<dbReference type="InterPro" id="IPR036038">
    <property type="entry name" value="Aminotransferase-like"/>
</dbReference>
<dbReference type="PROSITE" id="PS00770">
    <property type="entry name" value="AA_TRANSFER_CLASS_4"/>
    <property type="match status" value="1"/>
</dbReference>
<keyword evidence="4" id="KW-0808">Transferase</keyword>
<evidence type="ECO:0000256" key="2">
    <source>
        <dbReference type="ARBA" id="ARBA00009320"/>
    </source>
</evidence>
<dbReference type="CDD" id="cd00449">
    <property type="entry name" value="PLPDE_IV"/>
    <property type="match status" value="1"/>
</dbReference>
<feature type="non-terminal residue" evidence="4">
    <location>
        <position position="1"/>
    </location>
</feature>
<comment type="caution">
    <text evidence="4">The sequence shown here is derived from an EMBL/GenBank/DDBJ whole genome shotgun (WGS) entry which is preliminary data.</text>
</comment>
<name>T1DHC6_9ZZZZ</name>
<reference evidence="4" key="2">
    <citation type="journal article" date="2014" name="ISME J.">
        <title>Microbial stratification in low pH oxic and suboxic macroscopic growths along an acid mine drainage.</title>
        <authorList>
            <person name="Mendez-Garcia C."/>
            <person name="Mesa V."/>
            <person name="Sprenger R.R."/>
            <person name="Richter M."/>
            <person name="Diez M.S."/>
            <person name="Solano J."/>
            <person name="Bargiela R."/>
            <person name="Golyshina O.V."/>
            <person name="Manteca A."/>
            <person name="Ramos J.L."/>
            <person name="Gallego J.R."/>
            <person name="Llorente I."/>
            <person name="Martins Dos Santos V.A."/>
            <person name="Jensen O.N."/>
            <person name="Pelaez A.I."/>
            <person name="Sanchez J."/>
            <person name="Ferrer M."/>
        </authorList>
    </citation>
    <scope>NUCLEOTIDE SEQUENCE</scope>
</reference>
<dbReference type="SUPFAM" id="SSF56752">
    <property type="entry name" value="D-aminoacid aminotransferase-like PLP-dependent enzymes"/>
    <property type="match status" value="1"/>
</dbReference>
<organism evidence="4">
    <name type="scientific">mine drainage metagenome</name>
    <dbReference type="NCBI Taxonomy" id="410659"/>
    <lineage>
        <taxon>unclassified sequences</taxon>
        <taxon>metagenomes</taxon>
        <taxon>ecological metagenomes</taxon>
    </lineage>
</organism>
<reference evidence="4" key="1">
    <citation type="submission" date="2013-08" db="EMBL/GenBank/DDBJ databases">
        <authorList>
            <person name="Mendez C."/>
            <person name="Richter M."/>
            <person name="Ferrer M."/>
            <person name="Sanchez J."/>
        </authorList>
    </citation>
    <scope>NUCLEOTIDE SEQUENCE</scope>
</reference>
<dbReference type="FunFam" id="3.20.10.10:FF:000002">
    <property type="entry name" value="D-alanine aminotransferase"/>
    <property type="match status" value="1"/>
</dbReference>
<dbReference type="InterPro" id="IPR001544">
    <property type="entry name" value="Aminotrans_IV"/>
</dbReference>
<keyword evidence="3" id="KW-0663">Pyridoxal phosphate</keyword>
<dbReference type="InterPro" id="IPR043132">
    <property type="entry name" value="BCAT-like_C"/>
</dbReference>
<dbReference type="InterPro" id="IPR018300">
    <property type="entry name" value="Aminotrans_IV_CS"/>
</dbReference>
<dbReference type="GO" id="GO:0008483">
    <property type="term" value="F:transaminase activity"/>
    <property type="evidence" value="ECO:0007669"/>
    <property type="project" value="UniProtKB-KW"/>
</dbReference>
<dbReference type="GO" id="GO:0008652">
    <property type="term" value="P:amino acid biosynthetic process"/>
    <property type="evidence" value="ECO:0007669"/>
    <property type="project" value="UniProtKB-ARBA"/>
</dbReference>
<dbReference type="Gene3D" id="3.20.10.10">
    <property type="entry name" value="D-amino Acid Aminotransferase, subunit A, domain 2"/>
    <property type="match status" value="1"/>
</dbReference>
<comment type="similarity">
    <text evidence="2">Belongs to the class-IV pyridoxal-phosphate-dependent aminotransferase family.</text>
</comment>
<dbReference type="PANTHER" id="PTHR42743:SF4">
    <property type="entry name" value="BRANCHED-CHAIN-AMINO-ACID AMINOTRANSFERASE-RELATED"/>
    <property type="match status" value="1"/>
</dbReference>
<comment type="cofactor">
    <cofactor evidence="1">
        <name>pyridoxal 5'-phosphate</name>
        <dbReference type="ChEBI" id="CHEBI:597326"/>
    </cofactor>
</comment>
<sequence length="133" mass="14172">TGDGHVAEASSSNLFLVMDGTVVTPQASDDVLVGITRDCVLQLVRQQGWPLEVRRVDRSELLSANEAFLSGTGVQLAPIIEVDGRTIGNGEIGPMTEQLQRSYLQVVRGEVEEMAAWRTPVPAAVSGNAAGRN</sequence>
<evidence type="ECO:0000256" key="1">
    <source>
        <dbReference type="ARBA" id="ARBA00001933"/>
    </source>
</evidence>
<dbReference type="AlphaFoldDB" id="T1DHC6"/>